<name>M1Q1J6_9ZZZZ</name>
<dbReference type="PANTHER" id="PTHR13696:SF99">
    <property type="entry name" value="COBYRINIC ACID AC-DIAMIDE SYNTHASE"/>
    <property type="match status" value="1"/>
</dbReference>
<dbReference type="InterPro" id="IPR027417">
    <property type="entry name" value="P-loop_NTPase"/>
</dbReference>
<dbReference type="PANTHER" id="PTHR13696">
    <property type="entry name" value="P-LOOP CONTAINING NUCLEOSIDE TRIPHOSPHATE HYDROLASE"/>
    <property type="match status" value="1"/>
</dbReference>
<dbReference type="SUPFAM" id="SSF52540">
    <property type="entry name" value="P-loop containing nucleoside triphosphate hydrolases"/>
    <property type="match status" value="1"/>
</dbReference>
<dbReference type="CDD" id="cd02042">
    <property type="entry name" value="ParAB_family"/>
    <property type="match status" value="1"/>
</dbReference>
<evidence type="ECO:0000259" key="1">
    <source>
        <dbReference type="Pfam" id="PF13614"/>
    </source>
</evidence>
<dbReference type="InterPro" id="IPR025669">
    <property type="entry name" value="AAA_dom"/>
</dbReference>
<organism evidence="2">
    <name type="scientific">uncultured organism</name>
    <dbReference type="NCBI Taxonomy" id="155900"/>
    <lineage>
        <taxon>unclassified sequences</taxon>
        <taxon>environmental samples</taxon>
    </lineage>
</organism>
<sequence>MIDLDELDKVNDLVVEGEEFDIIPSNVDMFNLEPQLITAVRNKERLAMALDHLEGSYDYILIDCPPHLGYLTDNALLASKNILIPALAEGTSVRALEILLDQISTLENAYEIEIKKLAVVANRVNPNNQAKEMMEWFNKAFKDRVPIFEIRKRVALQRAWSAGVSIFAHNESCDMEGKFTEIADYLEGVDFNE</sequence>
<dbReference type="Pfam" id="PF13614">
    <property type="entry name" value="AAA_31"/>
    <property type="match status" value="1"/>
</dbReference>
<dbReference type="EMBL" id="JX684082">
    <property type="protein sequence ID" value="AGF93122.1"/>
    <property type="molecule type" value="Genomic_DNA"/>
</dbReference>
<dbReference type="AlphaFoldDB" id="M1Q1J6"/>
<protein>
    <submittedName>
        <fullName evidence="2">Cobyrinic acid ac-diamide synthase</fullName>
    </submittedName>
</protein>
<feature type="domain" description="AAA" evidence="1">
    <location>
        <begin position="10"/>
        <end position="114"/>
    </location>
</feature>
<dbReference type="InterPro" id="IPR050678">
    <property type="entry name" value="DNA_Partitioning_ATPase"/>
</dbReference>
<proteinExistence type="predicted"/>
<reference evidence="2" key="1">
    <citation type="journal article" date="2013" name="Syst. Appl. Microbiol.">
        <title>New insights into the archaeal diversity of a hypersaline microbial mat obtained by a metagenomic approach.</title>
        <authorList>
            <person name="Lopez-Lopez A."/>
            <person name="Richter M."/>
            <person name="Pena A."/>
            <person name="Tamames J."/>
            <person name="Rossello-Mora R."/>
        </authorList>
    </citation>
    <scope>NUCLEOTIDE SEQUENCE</scope>
</reference>
<evidence type="ECO:0000313" key="2">
    <source>
        <dbReference type="EMBL" id="AGF93122.1"/>
    </source>
</evidence>
<dbReference type="Gene3D" id="3.40.50.300">
    <property type="entry name" value="P-loop containing nucleotide triphosphate hydrolases"/>
    <property type="match status" value="1"/>
</dbReference>
<accession>M1Q1J6</accession>
<gene>
    <name evidence="2" type="ORF">FLSS-17_0030</name>
</gene>